<name>A0A7M5ULR9_9CNID</name>
<accession>A0A7M5ULR9</accession>
<evidence type="ECO:0000313" key="3">
    <source>
        <dbReference type="Proteomes" id="UP000594262"/>
    </source>
</evidence>
<evidence type="ECO:0000313" key="2">
    <source>
        <dbReference type="EnsemblMetazoa" id="CLYHEMP001001.1"/>
    </source>
</evidence>
<dbReference type="EnsemblMetazoa" id="CLYHEMT001001.1">
    <property type="protein sequence ID" value="CLYHEMP001001.1"/>
    <property type="gene ID" value="CLYHEMG001001"/>
</dbReference>
<protein>
    <submittedName>
        <fullName evidence="2">Uncharacterized protein</fullName>
    </submittedName>
</protein>
<reference evidence="2" key="1">
    <citation type="submission" date="2021-01" db="UniProtKB">
        <authorList>
            <consortium name="EnsemblMetazoa"/>
        </authorList>
    </citation>
    <scope>IDENTIFICATION</scope>
</reference>
<sequence>MSGFQREKVVIRNAQDDLREHNAHGVRRRIDEHNAVGLGDILKEVKNHDDVIHDNDKHNNHQGVVDDQVKANAVAHVQKGVKNHSDVIHEDDNHQAISVNDHETRRGEATAGNTQNEVKAMRKELQKLKMERELEKDEEKEIEAFEGVVEKIKIENQQLKKDFEMQKLKAEVVLLKTEKQFASDAKILKIEKELLLQEKKDFKEKAEKLQNEKAAIERKYQALQNVETEKQGRFQMILSKVQNELKKSTGEVDRLSEERNQFEKLYETTKSEKDRILQEKKMLEGKLNELQERSPKKPTKNIQHVNENRRLDIDVITDPSNSIQDAIKTLSVMIFEPKISDRYRRLYEFLYDEVSAGSLEWQNFIIIRLWMGDIKKVDIKEYVKKWSTDKLKFIKILHTKDNTKSRDMRHIAGSVWGSDMGWVTEYKGPFGSSCLIFVIK</sequence>
<keyword evidence="3" id="KW-1185">Reference proteome</keyword>
<dbReference type="AlphaFoldDB" id="A0A7M5ULR9"/>
<organism evidence="2 3">
    <name type="scientific">Clytia hemisphaerica</name>
    <dbReference type="NCBI Taxonomy" id="252671"/>
    <lineage>
        <taxon>Eukaryota</taxon>
        <taxon>Metazoa</taxon>
        <taxon>Cnidaria</taxon>
        <taxon>Hydrozoa</taxon>
        <taxon>Hydroidolina</taxon>
        <taxon>Leptothecata</taxon>
        <taxon>Obeliida</taxon>
        <taxon>Clytiidae</taxon>
        <taxon>Clytia</taxon>
    </lineage>
</organism>
<dbReference type="Proteomes" id="UP000594262">
    <property type="component" value="Unplaced"/>
</dbReference>
<feature type="coiled-coil region" evidence="1">
    <location>
        <begin position="111"/>
        <end position="293"/>
    </location>
</feature>
<keyword evidence="1" id="KW-0175">Coiled coil</keyword>
<evidence type="ECO:0000256" key="1">
    <source>
        <dbReference type="SAM" id="Coils"/>
    </source>
</evidence>
<proteinExistence type="predicted"/>